<organism evidence="3 4">
    <name type="scientific">Methylophilus medardicus</name>
    <dbReference type="NCBI Taxonomy" id="2588534"/>
    <lineage>
        <taxon>Bacteria</taxon>
        <taxon>Pseudomonadati</taxon>
        <taxon>Pseudomonadota</taxon>
        <taxon>Betaproteobacteria</taxon>
        <taxon>Nitrosomonadales</taxon>
        <taxon>Methylophilaceae</taxon>
        <taxon>Methylophilus</taxon>
    </lineage>
</organism>
<evidence type="ECO:0000256" key="1">
    <source>
        <dbReference type="SAM" id="SignalP"/>
    </source>
</evidence>
<dbReference type="Pfam" id="PF07589">
    <property type="entry name" value="PEP-CTERM"/>
    <property type="match status" value="1"/>
</dbReference>
<evidence type="ECO:0000313" key="3">
    <source>
        <dbReference type="EMBL" id="QDC45003.1"/>
    </source>
</evidence>
<dbReference type="EMBL" id="CP040946">
    <property type="protein sequence ID" value="QDC45003.1"/>
    <property type="molecule type" value="Genomic_DNA"/>
</dbReference>
<dbReference type="KEGG" id="mmec:FIU01_11055"/>
<name>A0A5B8CUR9_9PROT</name>
<reference evidence="4" key="1">
    <citation type="journal article" date="2019" name="ISME J.">
        <title>Evolution in action: habitat transition from sediment to the pelagial leads to genome streamlining in Methylophilaceae.</title>
        <authorList>
            <person name="Salcher M."/>
            <person name="Schaefle D."/>
            <person name="Kaspar M."/>
            <person name="Neuenschwander S.M."/>
            <person name="Ghai R."/>
        </authorList>
    </citation>
    <scope>NUCLEOTIDE SEQUENCE [LARGE SCALE GENOMIC DNA]</scope>
    <source>
        <strain evidence="4">MMS-M-51</strain>
    </source>
</reference>
<gene>
    <name evidence="3" type="ORF">FIU01_11055</name>
</gene>
<evidence type="ECO:0000313" key="4">
    <source>
        <dbReference type="Proteomes" id="UP000311008"/>
    </source>
</evidence>
<feature type="domain" description="Ice-binding protein C-terminal" evidence="2">
    <location>
        <begin position="199"/>
        <end position="223"/>
    </location>
</feature>
<proteinExistence type="predicted"/>
<dbReference type="Proteomes" id="UP000311008">
    <property type="component" value="Chromosome"/>
</dbReference>
<evidence type="ECO:0000259" key="2">
    <source>
        <dbReference type="Pfam" id="PF07589"/>
    </source>
</evidence>
<feature type="signal peptide" evidence="1">
    <location>
        <begin position="1"/>
        <end position="21"/>
    </location>
</feature>
<keyword evidence="1" id="KW-0732">Signal</keyword>
<dbReference type="RefSeq" id="WP_140004330.1">
    <property type="nucleotide sequence ID" value="NZ_CP040946.1"/>
</dbReference>
<dbReference type="AlphaFoldDB" id="A0A5B8CUR9"/>
<accession>A0A5B8CUR9</accession>
<dbReference type="InterPro" id="IPR013424">
    <property type="entry name" value="Ice-binding_C"/>
</dbReference>
<dbReference type="OrthoDB" id="345880at2"/>
<feature type="chain" id="PRO_5022757664" evidence="1">
    <location>
        <begin position="22"/>
        <end position="234"/>
    </location>
</feature>
<protein>
    <submittedName>
        <fullName evidence="3">PEP-CTERM sorting domain-containing protein</fullName>
    </submittedName>
</protein>
<keyword evidence="4" id="KW-1185">Reference proteome</keyword>
<sequence>MHIKGLLTLLFAMLFMSSANATANLIKNGDAETGLGGNSQVVVVPSWQDLTGNFTVIKYDIGGGYVASSDPGPADRGLNYFSGGTNNLYSSAYQVTDTLQNAGNAAFYASGYFGGFGGQTDYSQLTIKFLDATSSEISSVTFGLTTPVERGGVTGLLFKEISGFTPVGTTQIGFLLQMQREQGSANDGYADNLFFSVTPVPEANTYSMLLAGLGLLGVIARRKKQNVNKGMVRS</sequence>